<dbReference type="NCBIfam" id="TIGR00792">
    <property type="entry name" value="gph"/>
    <property type="match status" value="1"/>
</dbReference>
<keyword evidence="3" id="KW-1185">Reference proteome</keyword>
<feature type="transmembrane region" description="Helical" evidence="1">
    <location>
        <begin position="160"/>
        <end position="181"/>
    </location>
</feature>
<dbReference type="GO" id="GO:0015293">
    <property type="term" value="F:symporter activity"/>
    <property type="evidence" value="ECO:0007669"/>
    <property type="project" value="InterPro"/>
</dbReference>
<accession>A0A2N6UCE8</accession>
<reference evidence="2 3" key="1">
    <citation type="submission" date="2017-09" db="EMBL/GenBank/DDBJ databases">
        <title>Bacterial strain isolated from the female urinary microbiota.</title>
        <authorList>
            <person name="Thomas-White K."/>
            <person name="Kumar N."/>
            <person name="Forster S."/>
            <person name="Putonti C."/>
            <person name="Lawley T."/>
            <person name="Wolfe A.J."/>
        </authorList>
    </citation>
    <scope>NUCLEOTIDE SEQUENCE [LARGE SCALE GENOMIC DNA]</scope>
    <source>
        <strain evidence="2 3">UMB0240</strain>
    </source>
</reference>
<feature type="transmembrane region" description="Helical" evidence="1">
    <location>
        <begin position="387"/>
        <end position="405"/>
    </location>
</feature>
<dbReference type="PANTHER" id="PTHR11328">
    <property type="entry name" value="MAJOR FACILITATOR SUPERFAMILY DOMAIN-CONTAINING PROTEIN"/>
    <property type="match status" value="1"/>
</dbReference>
<evidence type="ECO:0000313" key="3">
    <source>
        <dbReference type="Proteomes" id="UP000235701"/>
    </source>
</evidence>
<keyword evidence="1" id="KW-1133">Transmembrane helix</keyword>
<dbReference type="EMBL" id="PNHQ01000022">
    <property type="protein sequence ID" value="PMC79225.1"/>
    <property type="molecule type" value="Genomic_DNA"/>
</dbReference>
<feature type="transmembrane region" description="Helical" evidence="1">
    <location>
        <begin position="278"/>
        <end position="298"/>
    </location>
</feature>
<keyword evidence="1" id="KW-0472">Membrane</keyword>
<evidence type="ECO:0000313" key="2">
    <source>
        <dbReference type="EMBL" id="PMC79225.1"/>
    </source>
</evidence>
<feature type="transmembrane region" description="Helical" evidence="1">
    <location>
        <begin position="310"/>
        <end position="328"/>
    </location>
</feature>
<dbReference type="RefSeq" id="WP_070467693.1">
    <property type="nucleotide sequence ID" value="NZ_PNHQ01000022.1"/>
</dbReference>
<feature type="transmembrane region" description="Helical" evidence="1">
    <location>
        <begin position="245"/>
        <end position="266"/>
    </location>
</feature>
<feature type="transmembrane region" description="Helical" evidence="1">
    <location>
        <begin position="95"/>
        <end position="113"/>
    </location>
</feature>
<protein>
    <submittedName>
        <fullName evidence="2">MFS transporter</fullName>
    </submittedName>
</protein>
<dbReference type="InterPro" id="IPR001927">
    <property type="entry name" value="Na/Gal_symport"/>
</dbReference>
<evidence type="ECO:0000256" key="1">
    <source>
        <dbReference type="SAM" id="Phobius"/>
    </source>
</evidence>
<dbReference type="InterPro" id="IPR036259">
    <property type="entry name" value="MFS_trans_sf"/>
</dbReference>
<feature type="transmembrane region" description="Helical" evidence="1">
    <location>
        <begin position="193"/>
        <end position="215"/>
    </location>
</feature>
<name>A0A2N6UCE8_9LACT</name>
<dbReference type="PANTHER" id="PTHR11328:SF24">
    <property type="entry name" value="MAJOR FACILITATOR SUPERFAMILY (MFS) PROFILE DOMAIN-CONTAINING PROTEIN"/>
    <property type="match status" value="1"/>
</dbReference>
<dbReference type="OrthoDB" id="9764596at2"/>
<dbReference type="GO" id="GO:0006814">
    <property type="term" value="P:sodium ion transport"/>
    <property type="evidence" value="ECO:0007669"/>
    <property type="project" value="InterPro"/>
</dbReference>
<dbReference type="Gene3D" id="1.20.1250.20">
    <property type="entry name" value="MFS general substrate transporter like domains"/>
    <property type="match status" value="2"/>
</dbReference>
<proteinExistence type="predicted"/>
<dbReference type="SUPFAM" id="SSF103473">
    <property type="entry name" value="MFS general substrate transporter"/>
    <property type="match status" value="1"/>
</dbReference>
<dbReference type="InterPro" id="IPR039672">
    <property type="entry name" value="MFS_2"/>
</dbReference>
<dbReference type="Proteomes" id="UP000235701">
    <property type="component" value="Unassembled WGS sequence"/>
</dbReference>
<keyword evidence="1" id="KW-0812">Transmembrane</keyword>
<dbReference type="AlphaFoldDB" id="A0A2N6UCE8"/>
<gene>
    <name evidence="2" type="ORF">CJ191_07995</name>
</gene>
<feature type="transmembrane region" description="Helical" evidence="1">
    <location>
        <begin position="119"/>
        <end position="139"/>
    </location>
</feature>
<feature type="transmembrane region" description="Helical" evidence="1">
    <location>
        <begin position="425"/>
        <end position="445"/>
    </location>
</feature>
<feature type="transmembrane region" description="Helical" evidence="1">
    <location>
        <begin position="55"/>
        <end position="75"/>
    </location>
</feature>
<organism evidence="2 3">
    <name type="scientific">Aerococcus viridans</name>
    <dbReference type="NCBI Taxonomy" id="1377"/>
    <lineage>
        <taxon>Bacteria</taxon>
        <taxon>Bacillati</taxon>
        <taxon>Bacillota</taxon>
        <taxon>Bacilli</taxon>
        <taxon>Lactobacillales</taxon>
        <taxon>Aerococcaceae</taxon>
        <taxon>Aerococcus</taxon>
    </lineage>
</organism>
<sequence length="462" mass="50439">MSQENKVKTSRPFGLRDKLGYMIGNIGNDLTFFLASNYFMVFYTNVMGVSPATVGTLFGIARLVDAFTDVGMGVIVDNAMTTRVGKFKPWLRRMAFPVGIASALMYNSFIVDWSPTAKVIYMFITYLLWGSIFYTSINIPYGSLASVVSGKAEDRANLSTFRSIGSTLIQFSLGFVVPLIAYSADGKVLATNFTWLAIALGLAAAVCYLLCYGMVEERVELPQGDKFSAKAMLTDILELIQDRGFLGLMFSTMFMLAGLISLGQLLQYTYLDFFQNTRILPIATAGMTLSALVVAPFVSTITKKFGKKEAGSFALIGAGAIYLIAFVLKIQSPLVFAILVIVAGIVMGYYMMAMYAFVTDVIDDFYVKRGTRKDGTIYAVYSFTRKVGQAIAGFLAGALLTAIGYQSGVEQQTAEVANSIYNVGTLLPGALLLAAGLILLFMYPLNKQKVNENTRIIESENQ</sequence>
<feature type="transmembrane region" description="Helical" evidence="1">
    <location>
        <begin position="21"/>
        <end position="43"/>
    </location>
</feature>
<dbReference type="Pfam" id="PF13347">
    <property type="entry name" value="MFS_2"/>
    <property type="match status" value="1"/>
</dbReference>
<comment type="caution">
    <text evidence="2">The sequence shown here is derived from an EMBL/GenBank/DDBJ whole genome shotgun (WGS) entry which is preliminary data.</text>
</comment>
<dbReference type="GO" id="GO:0008643">
    <property type="term" value="P:carbohydrate transport"/>
    <property type="evidence" value="ECO:0007669"/>
    <property type="project" value="InterPro"/>
</dbReference>
<dbReference type="GO" id="GO:0005886">
    <property type="term" value="C:plasma membrane"/>
    <property type="evidence" value="ECO:0007669"/>
    <property type="project" value="TreeGrafter"/>
</dbReference>
<feature type="transmembrane region" description="Helical" evidence="1">
    <location>
        <begin position="334"/>
        <end position="358"/>
    </location>
</feature>